<dbReference type="Gene3D" id="3.30.428.10">
    <property type="entry name" value="HIT-like"/>
    <property type="match status" value="1"/>
</dbReference>
<protein>
    <submittedName>
        <fullName evidence="1">Hit-like protein</fullName>
    </submittedName>
</protein>
<dbReference type="PANTHER" id="PTHR12486">
    <property type="entry name" value="APRATAXIN-RELATED"/>
    <property type="match status" value="1"/>
</dbReference>
<dbReference type="GO" id="GO:0030983">
    <property type="term" value="F:mismatched DNA binding"/>
    <property type="evidence" value="ECO:0007669"/>
    <property type="project" value="TreeGrafter"/>
</dbReference>
<organism evidence="1 2">
    <name type="scientific">Malassezia pachydermatis</name>
    <dbReference type="NCBI Taxonomy" id="77020"/>
    <lineage>
        <taxon>Eukaryota</taxon>
        <taxon>Fungi</taxon>
        <taxon>Dikarya</taxon>
        <taxon>Basidiomycota</taxon>
        <taxon>Ustilaginomycotina</taxon>
        <taxon>Malasseziomycetes</taxon>
        <taxon>Malasseziales</taxon>
        <taxon>Malasseziaceae</taxon>
        <taxon>Malassezia</taxon>
    </lineage>
</organism>
<dbReference type="GO" id="GO:0033699">
    <property type="term" value="F:DNA 5'-adenosine monophosphate hydrolase activity"/>
    <property type="evidence" value="ECO:0007669"/>
    <property type="project" value="TreeGrafter"/>
</dbReference>
<dbReference type="InterPro" id="IPR036265">
    <property type="entry name" value="HIT-like_sf"/>
</dbReference>
<evidence type="ECO:0000313" key="2">
    <source>
        <dbReference type="Proteomes" id="UP000037751"/>
    </source>
</evidence>
<dbReference type="STRING" id="77020.A0A0M8MKN1"/>
<dbReference type="OrthoDB" id="3512845at2759"/>
<reference evidence="1 2" key="1">
    <citation type="submission" date="2015-07" db="EMBL/GenBank/DDBJ databases">
        <title>Draft Genome Sequence of Malassezia furfur CBS1878 and Malassezia pachydermatis CBS1879.</title>
        <authorList>
            <person name="Triana S."/>
            <person name="Ohm R."/>
            <person name="Gonzalez A."/>
            <person name="DeCock H."/>
            <person name="Restrepo S."/>
            <person name="Celis A."/>
        </authorList>
    </citation>
    <scope>NUCLEOTIDE SEQUENCE [LARGE SCALE GENOMIC DNA]</scope>
    <source>
        <strain evidence="1 2">CBS 1879</strain>
    </source>
</reference>
<dbReference type="EMBL" id="LGAV01000004">
    <property type="protein sequence ID" value="KOS14386.1"/>
    <property type="molecule type" value="Genomic_DNA"/>
</dbReference>
<gene>
    <name evidence="1" type="ORF">Malapachy_3907</name>
</gene>
<comment type="caution">
    <text evidence="1">The sequence shown here is derived from an EMBL/GenBank/DDBJ whole genome shotgun (WGS) entry which is preliminary data.</text>
</comment>
<sequence length="181" mass="20341">MRWDLELRNVAKRRTPSTLSSNVLVDADEYTYTIYDGYPKAQYHFLIVPRLPCSIEGKGPGGKIDVTTNDLNTLSTLLASGHAEPILERLARASERVHGHGVYEPDKPPSGSEWGIHCGFHAVPSMRHLHLHVISDDFVSDRLKYRKHYLSFHPTLDHFVTLEDALAMARQGVREVGGITN</sequence>
<evidence type="ECO:0000313" key="1">
    <source>
        <dbReference type="EMBL" id="KOS14386.1"/>
    </source>
</evidence>
<dbReference type="AlphaFoldDB" id="A0A0M8MKN1"/>
<proteinExistence type="predicted"/>
<dbReference type="GO" id="GO:0000012">
    <property type="term" value="P:single strand break repair"/>
    <property type="evidence" value="ECO:0007669"/>
    <property type="project" value="TreeGrafter"/>
</dbReference>
<dbReference type="GO" id="GO:0005634">
    <property type="term" value="C:nucleus"/>
    <property type="evidence" value="ECO:0007669"/>
    <property type="project" value="TreeGrafter"/>
</dbReference>
<dbReference type="GeneID" id="28730242"/>
<dbReference type="RefSeq" id="XP_017992018.1">
    <property type="nucleotide sequence ID" value="XM_018138366.1"/>
</dbReference>
<dbReference type="Pfam" id="PF11969">
    <property type="entry name" value="DcpS_C"/>
    <property type="match status" value="1"/>
</dbReference>
<dbReference type="GO" id="GO:0003697">
    <property type="term" value="F:single-stranded DNA binding"/>
    <property type="evidence" value="ECO:0007669"/>
    <property type="project" value="TreeGrafter"/>
</dbReference>
<dbReference type="GO" id="GO:0003725">
    <property type="term" value="F:double-stranded RNA binding"/>
    <property type="evidence" value="ECO:0007669"/>
    <property type="project" value="TreeGrafter"/>
</dbReference>
<name>A0A0M8MKN1_9BASI</name>
<dbReference type="Proteomes" id="UP000037751">
    <property type="component" value="Unassembled WGS sequence"/>
</dbReference>
<dbReference type="PANTHER" id="PTHR12486:SF4">
    <property type="entry name" value="APRATAXIN"/>
    <property type="match status" value="1"/>
</dbReference>
<keyword evidence="2" id="KW-1185">Reference proteome</keyword>
<dbReference type="GO" id="GO:1990165">
    <property type="term" value="F:single-strand break-containing DNA binding"/>
    <property type="evidence" value="ECO:0007669"/>
    <property type="project" value="TreeGrafter"/>
</dbReference>
<dbReference type="VEuPathDB" id="FungiDB:Malapachy_3907"/>
<dbReference type="SUPFAM" id="SSF54197">
    <property type="entry name" value="HIT-like"/>
    <property type="match status" value="1"/>
</dbReference>
<accession>A0A0M8MKN1</accession>